<dbReference type="Gene3D" id="3.90.226.10">
    <property type="entry name" value="2-enoyl-CoA Hydratase, Chain A, domain 1"/>
    <property type="match status" value="1"/>
</dbReference>
<dbReference type="NCBIfam" id="NF006105">
    <property type="entry name" value="PRK08257.1-4"/>
    <property type="match status" value="1"/>
</dbReference>
<dbReference type="InterPro" id="IPR001753">
    <property type="entry name" value="Enoyl-CoA_hydra/iso"/>
</dbReference>
<dbReference type="PANTHER" id="PTHR11941">
    <property type="entry name" value="ENOYL-COA HYDRATASE-RELATED"/>
    <property type="match status" value="1"/>
</dbReference>
<proteinExistence type="inferred from homology"/>
<dbReference type="PROSITE" id="PS00166">
    <property type="entry name" value="ENOYL_COA_HYDRATASE"/>
    <property type="match status" value="1"/>
</dbReference>
<evidence type="ECO:0000256" key="1">
    <source>
        <dbReference type="ARBA" id="ARBA00002994"/>
    </source>
</evidence>
<evidence type="ECO:0000256" key="5">
    <source>
        <dbReference type="ARBA" id="ARBA00023717"/>
    </source>
</evidence>
<feature type="domain" description="Thiolase-like protein type 1 additional C-terminal" evidence="7">
    <location>
        <begin position="418"/>
        <end position="498"/>
    </location>
</feature>
<dbReference type="GO" id="GO:0004300">
    <property type="term" value="F:enoyl-CoA hydratase activity"/>
    <property type="evidence" value="ECO:0007669"/>
    <property type="project" value="UniProtKB-EC"/>
</dbReference>
<comment type="caution">
    <text evidence="8">The sequence shown here is derived from an EMBL/GenBank/DDBJ whole genome shotgun (WGS) entry which is preliminary data.</text>
</comment>
<dbReference type="InterPro" id="IPR029045">
    <property type="entry name" value="ClpP/crotonase-like_dom_sf"/>
</dbReference>
<dbReference type="InterPro" id="IPR016039">
    <property type="entry name" value="Thiolase-like"/>
</dbReference>
<dbReference type="PANTHER" id="PTHR11941:SF54">
    <property type="entry name" value="ENOYL-COA HYDRATASE, MITOCHONDRIAL"/>
    <property type="match status" value="1"/>
</dbReference>
<evidence type="ECO:0000256" key="6">
    <source>
        <dbReference type="RuleBase" id="RU003707"/>
    </source>
</evidence>
<dbReference type="Gene3D" id="3.40.47.10">
    <property type="match status" value="1"/>
</dbReference>
<dbReference type="GO" id="GO:0016746">
    <property type="term" value="F:acyltransferase activity"/>
    <property type="evidence" value="ECO:0007669"/>
    <property type="project" value="InterPro"/>
</dbReference>
<dbReference type="SUPFAM" id="SSF53901">
    <property type="entry name" value="Thiolase-like"/>
    <property type="match status" value="1"/>
</dbReference>
<evidence type="ECO:0000313" key="9">
    <source>
        <dbReference type="Proteomes" id="UP000255355"/>
    </source>
</evidence>
<keyword evidence="9" id="KW-1185">Reference proteome</keyword>
<gene>
    <name evidence="8" type="ORF">DFR68_105450</name>
</gene>
<evidence type="ECO:0000256" key="3">
    <source>
        <dbReference type="ARBA" id="ARBA00022832"/>
    </source>
</evidence>
<dbReference type="STRING" id="1210089.GCA_001613165_03298"/>
<dbReference type="AlphaFoldDB" id="A0A370H476"/>
<comment type="catalytic activity">
    <reaction evidence="4">
        <text>a (3S)-3-hydroxyacyl-CoA = a (2E)-enoyl-CoA + H2O</text>
        <dbReference type="Rhea" id="RHEA:16105"/>
        <dbReference type="ChEBI" id="CHEBI:15377"/>
        <dbReference type="ChEBI" id="CHEBI:57318"/>
        <dbReference type="ChEBI" id="CHEBI:58856"/>
        <dbReference type="EC" id="4.2.1.17"/>
    </reaction>
</comment>
<evidence type="ECO:0000256" key="4">
    <source>
        <dbReference type="ARBA" id="ARBA00023709"/>
    </source>
</evidence>
<reference evidence="8 9" key="1">
    <citation type="submission" date="2018-07" db="EMBL/GenBank/DDBJ databases">
        <title>Genomic Encyclopedia of Type Strains, Phase IV (KMG-IV): sequencing the most valuable type-strain genomes for metagenomic binning, comparative biology and taxonomic classification.</title>
        <authorList>
            <person name="Goeker M."/>
        </authorList>
    </citation>
    <scope>NUCLEOTIDE SEQUENCE [LARGE SCALE GENOMIC DNA]</scope>
    <source>
        <strain evidence="8 9">DSM 44952</strain>
    </source>
</reference>
<dbReference type="Gene3D" id="2.40.50.840">
    <property type="match status" value="1"/>
</dbReference>
<dbReference type="SUPFAM" id="SSF52096">
    <property type="entry name" value="ClpP/crotonase"/>
    <property type="match status" value="1"/>
</dbReference>
<comment type="catalytic activity">
    <reaction evidence="5">
        <text>a 4-saturated-(3S)-3-hydroxyacyl-CoA = a (3E)-enoyl-CoA + H2O</text>
        <dbReference type="Rhea" id="RHEA:20724"/>
        <dbReference type="ChEBI" id="CHEBI:15377"/>
        <dbReference type="ChEBI" id="CHEBI:58521"/>
        <dbReference type="ChEBI" id="CHEBI:137480"/>
        <dbReference type="EC" id="4.2.1.17"/>
    </reaction>
</comment>
<organism evidence="8 9">
    <name type="scientific">Nocardia mexicana</name>
    <dbReference type="NCBI Taxonomy" id="279262"/>
    <lineage>
        <taxon>Bacteria</taxon>
        <taxon>Bacillati</taxon>
        <taxon>Actinomycetota</taxon>
        <taxon>Actinomycetes</taxon>
        <taxon>Mycobacteriales</taxon>
        <taxon>Nocardiaceae</taxon>
        <taxon>Nocardia</taxon>
    </lineage>
</organism>
<keyword evidence="3" id="KW-0443">Lipid metabolism</keyword>
<dbReference type="InterPro" id="IPR018376">
    <property type="entry name" value="Enoyl-CoA_hyd/isom_CS"/>
</dbReference>
<evidence type="ECO:0000256" key="2">
    <source>
        <dbReference type="ARBA" id="ARBA00005254"/>
    </source>
</evidence>
<comment type="function">
    <text evidence="1">Could possibly oxidize fatty acids using specific components.</text>
</comment>
<protein>
    <submittedName>
        <fullName evidence="8">Acetyl-CoA C-acetyltransferase</fullName>
    </submittedName>
</protein>
<dbReference type="EMBL" id="QQAZ01000005">
    <property type="protein sequence ID" value="RDI50973.1"/>
    <property type="molecule type" value="Genomic_DNA"/>
</dbReference>
<dbReference type="Proteomes" id="UP000255355">
    <property type="component" value="Unassembled WGS sequence"/>
</dbReference>
<comment type="similarity">
    <text evidence="2 6">Belongs to the enoyl-CoA hydratase/isomerase family.</text>
</comment>
<evidence type="ECO:0000313" key="8">
    <source>
        <dbReference type="EMBL" id="RDI50973.1"/>
    </source>
</evidence>
<dbReference type="Pfam" id="PF18313">
    <property type="entry name" value="TLP1_add_C"/>
    <property type="match status" value="1"/>
</dbReference>
<dbReference type="Pfam" id="PF00378">
    <property type="entry name" value="ECH_1"/>
    <property type="match status" value="1"/>
</dbReference>
<dbReference type="GO" id="GO:0006635">
    <property type="term" value="P:fatty acid beta-oxidation"/>
    <property type="evidence" value="ECO:0007669"/>
    <property type="project" value="TreeGrafter"/>
</dbReference>
<dbReference type="InterPro" id="IPR040771">
    <property type="entry name" value="TLP1_add_C"/>
</dbReference>
<dbReference type="CDD" id="cd06558">
    <property type="entry name" value="crotonase-like"/>
    <property type="match status" value="1"/>
</dbReference>
<evidence type="ECO:0000259" key="7">
    <source>
        <dbReference type="Pfam" id="PF18313"/>
    </source>
</evidence>
<sequence>MIVGVGQVSERIGEPGYRGMSAADLAAAAVRAAVADSGGDAEAVIAALDTVVAIRAFDDSSAFARPALGAPDNVARAVAGRVGAHPRRAVLGPTGGQGPQQLVTELCGAIADEKCDAAVLFGAEAISTVRDLAGRPAADRPDFGERVEGSLEDRGYGIEGMTPAQAVLHQMVEPLVSYSVLENARRARVGASRPEYARAMAALFSRFSAVAARNPHAAAPVARDAAELIEENDRNRRVTDVYTRLLIAREQVNQGAAVLIMSLATARRLGVPGERMVFLAGHADLTERELLVRPDLSRSPAAVAAVRSALDMAGVTVDRLSAMDLYSCFPIAVFNICDGLGLDPDDPRGLTATGGLPYFGGPGNNYSTHAIAEIVARVRDRPGSHGMVVANGGVLSKHSVGIYTTTPATWERSRASTVQAELDDVPGVPVAVHADGWGTVESFVVRFDRDGSRVGIVLGRLDDGRRFLANTLERDGGLMDALTGDGQPIGERVFVRSTDAGNRVTVDRERMDELLGRTVPAFRDDYSHALVTRSGHVLEVTIDRPETGNALNAAAQRELDEIFTAFQHDDDLWVAVLCGAGEEAFCVGHDLGEMASPMQLLGRPRSGFGGLVARELTKPVIAAVNGRADGGGLELVLACHLVVADDAASFALPDTGIGQSPGPGVLIRLPRTVGRALAHDMIVTGRRIDATEAVAAGLVARLAPTGKALAAAREMAADVVARSPVAIRAALSFLARTDHAADPEGPIGRPADLLDDLIPHRDPVEGLTALREGRKPQWHTRFQ</sequence>
<keyword evidence="8" id="KW-0808">Transferase</keyword>
<keyword evidence="3" id="KW-0276">Fatty acid metabolism</keyword>
<accession>A0A370H476</accession>
<name>A0A370H476_9NOCA</name>